<dbReference type="InterPro" id="IPR035897">
    <property type="entry name" value="Toll_tir_struct_dom_sf"/>
</dbReference>
<evidence type="ECO:0000259" key="2">
    <source>
        <dbReference type="PROSITE" id="PS50017"/>
    </source>
</evidence>
<evidence type="ECO:0000256" key="1">
    <source>
        <dbReference type="SAM" id="MobiDB-lite"/>
    </source>
</evidence>
<keyword evidence="4" id="KW-1185">Reference proteome</keyword>
<dbReference type="SUPFAM" id="SSF47769">
    <property type="entry name" value="SAM/Pointed domain"/>
    <property type="match status" value="1"/>
</dbReference>
<feature type="domain" description="SAM" evidence="3">
    <location>
        <begin position="151"/>
        <end position="197"/>
    </location>
</feature>
<dbReference type="CDD" id="cd09487">
    <property type="entry name" value="SAM_superfamily"/>
    <property type="match status" value="1"/>
</dbReference>
<organism evidence="4 5">
    <name type="scientific">Saccoglossus kowalevskii</name>
    <name type="common">Acorn worm</name>
    <dbReference type="NCBI Taxonomy" id="10224"/>
    <lineage>
        <taxon>Eukaryota</taxon>
        <taxon>Metazoa</taxon>
        <taxon>Hemichordata</taxon>
        <taxon>Enteropneusta</taxon>
        <taxon>Harrimaniidae</taxon>
        <taxon>Saccoglossus</taxon>
    </lineage>
</organism>
<protein>
    <submittedName>
        <fullName evidence="5">Uncharacterized protein LOC100369074</fullName>
    </submittedName>
</protein>
<dbReference type="PROSITE" id="PS50017">
    <property type="entry name" value="DEATH_DOMAIN"/>
    <property type="match status" value="1"/>
</dbReference>
<dbReference type="RefSeq" id="XP_002733037.1">
    <property type="nucleotide sequence ID" value="XM_002732991.2"/>
</dbReference>
<dbReference type="Gene3D" id="3.40.50.10140">
    <property type="entry name" value="Toll/interleukin-1 receptor homology (TIR) domain"/>
    <property type="match status" value="1"/>
</dbReference>
<evidence type="ECO:0000313" key="4">
    <source>
        <dbReference type="Proteomes" id="UP000694865"/>
    </source>
</evidence>
<dbReference type="PANTHER" id="PTHR46270">
    <property type="entry name" value="ARMADILLO-TYPE FOLD-RELATED"/>
    <property type="match status" value="1"/>
</dbReference>
<reference evidence="5" key="1">
    <citation type="submission" date="2025-08" db="UniProtKB">
        <authorList>
            <consortium name="RefSeq"/>
        </authorList>
    </citation>
    <scope>IDENTIFICATION</scope>
    <source>
        <tissue evidence="5">Testes</tissue>
    </source>
</reference>
<dbReference type="Pfam" id="PF13676">
    <property type="entry name" value="TIR_2"/>
    <property type="match status" value="1"/>
</dbReference>
<feature type="compositionally biased region" description="Polar residues" evidence="1">
    <location>
        <begin position="217"/>
        <end position="228"/>
    </location>
</feature>
<dbReference type="Pfam" id="PF00531">
    <property type="entry name" value="Death"/>
    <property type="match status" value="1"/>
</dbReference>
<evidence type="ECO:0000313" key="5">
    <source>
        <dbReference type="RefSeq" id="XP_002733037.1"/>
    </source>
</evidence>
<dbReference type="InterPro" id="IPR001660">
    <property type="entry name" value="SAM"/>
</dbReference>
<gene>
    <name evidence="5" type="primary">LOC100369074</name>
</gene>
<dbReference type="GeneID" id="100369074"/>
<sequence>MAQKKTDGYIMLSYQWDSQGRVQRIRRDLESRGYNVWMDVSGGMKEDIYDSMASAVEKASIVLICVSSKYKASTNCMMEAKYAQDNSKKIIPLIVEKGVKFDGPLGLICSGKLYFELWNDNIYDTKMNELNAEIRSSHLTTNSSEKDLSTANVDEICEWLKQLDIDRETVNHFKRNGVTGDDLADITYEDLVNDLDVKPFIAKKILKRRDKELGRSSAFSHDMSTPKKQSGDGGSKVKPEQIVFRELACELGDELNALGSYLGLTAAALKRITLDNRFSTENQLVEMFLQWRRSLSMSDNKSELLCRALERCGRRDLSEIIAGTHW</sequence>
<evidence type="ECO:0000259" key="3">
    <source>
        <dbReference type="PROSITE" id="PS50105"/>
    </source>
</evidence>
<dbReference type="SUPFAM" id="SSF47986">
    <property type="entry name" value="DEATH domain"/>
    <property type="match status" value="1"/>
</dbReference>
<dbReference type="SUPFAM" id="SSF52200">
    <property type="entry name" value="Toll/Interleukin receptor TIR domain"/>
    <property type="match status" value="1"/>
</dbReference>
<dbReference type="Gene3D" id="1.10.533.10">
    <property type="entry name" value="Death Domain, Fas"/>
    <property type="match status" value="1"/>
</dbReference>
<dbReference type="Proteomes" id="UP000694865">
    <property type="component" value="Unplaced"/>
</dbReference>
<accession>A0ABM0GM94</accession>
<proteinExistence type="predicted"/>
<dbReference type="InterPro" id="IPR000157">
    <property type="entry name" value="TIR_dom"/>
</dbReference>
<dbReference type="InterPro" id="IPR000488">
    <property type="entry name" value="Death_dom"/>
</dbReference>
<dbReference type="Pfam" id="PF07647">
    <property type="entry name" value="SAM_2"/>
    <property type="match status" value="1"/>
</dbReference>
<dbReference type="PANTHER" id="PTHR46270:SF2">
    <property type="entry name" value="TIR DOMAIN-CONTAINING PROTEIN"/>
    <property type="match status" value="1"/>
</dbReference>
<dbReference type="PROSITE" id="PS50105">
    <property type="entry name" value="SAM_DOMAIN"/>
    <property type="match status" value="1"/>
</dbReference>
<feature type="region of interest" description="Disordered" evidence="1">
    <location>
        <begin position="216"/>
        <end position="236"/>
    </location>
</feature>
<dbReference type="SMART" id="SM00454">
    <property type="entry name" value="SAM"/>
    <property type="match status" value="1"/>
</dbReference>
<dbReference type="InterPro" id="IPR011029">
    <property type="entry name" value="DEATH-like_dom_sf"/>
</dbReference>
<dbReference type="Gene3D" id="1.10.150.50">
    <property type="entry name" value="Transcription Factor, Ets-1"/>
    <property type="match status" value="1"/>
</dbReference>
<name>A0ABM0GM94_SACKO</name>
<feature type="domain" description="Death" evidence="2">
    <location>
        <begin position="240"/>
        <end position="325"/>
    </location>
</feature>
<dbReference type="InterPro" id="IPR013761">
    <property type="entry name" value="SAM/pointed_sf"/>
</dbReference>